<reference evidence="3 4" key="1">
    <citation type="journal article" date="2021" name="Hortic Res">
        <title>The domestication of Cucurbita argyrosperma as revealed by the genome of its wild relative.</title>
        <authorList>
            <person name="Barrera-Redondo J."/>
            <person name="Sanchez-de la Vega G."/>
            <person name="Aguirre-Liguori J.A."/>
            <person name="Castellanos-Morales G."/>
            <person name="Gutierrez-Guerrero Y.T."/>
            <person name="Aguirre-Dugua X."/>
            <person name="Aguirre-Planter E."/>
            <person name="Tenaillon M.I."/>
            <person name="Lira-Saade R."/>
            <person name="Eguiarte L.E."/>
        </authorList>
    </citation>
    <scope>NUCLEOTIDE SEQUENCE [LARGE SCALE GENOMIC DNA]</scope>
    <source>
        <strain evidence="3">JBR-2021</strain>
    </source>
</reference>
<evidence type="ECO:0000256" key="2">
    <source>
        <dbReference type="SAM" id="SignalP"/>
    </source>
</evidence>
<keyword evidence="2" id="KW-0732">Signal</keyword>
<accession>A0AAV6NLY7</accession>
<dbReference type="AlphaFoldDB" id="A0AAV6NLY7"/>
<gene>
    <name evidence="3" type="ORF">SDJN03_05411</name>
</gene>
<keyword evidence="4" id="KW-1185">Reference proteome</keyword>
<protein>
    <submittedName>
        <fullName evidence="3">Uncharacterized protein</fullName>
    </submittedName>
</protein>
<evidence type="ECO:0000313" key="3">
    <source>
        <dbReference type="EMBL" id="KAG6600178.1"/>
    </source>
</evidence>
<organism evidence="3 4">
    <name type="scientific">Cucurbita argyrosperma subsp. sororia</name>
    <dbReference type="NCBI Taxonomy" id="37648"/>
    <lineage>
        <taxon>Eukaryota</taxon>
        <taxon>Viridiplantae</taxon>
        <taxon>Streptophyta</taxon>
        <taxon>Embryophyta</taxon>
        <taxon>Tracheophyta</taxon>
        <taxon>Spermatophyta</taxon>
        <taxon>Magnoliopsida</taxon>
        <taxon>eudicotyledons</taxon>
        <taxon>Gunneridae</taxon>
        <taxon>Pentapetalae</taxon>
        <taxon>rosids</taxon>
        <taxon>fabids</taxon>
        <taxon>Cucurbitales</taxon>
        <taxon>Cucurbitaceae</taxon>
        <taxon>Cucurbiteae</taxon>
        <taxon>Cucurbita</taxon>
    </lineage>
</organism>
<dbReference type="Proteomes" id="UP000685013">
    <property type="component" value="Chromosome 4"/>
</dbReference>
<feature type="chain" id="PRO_5043933148" evidence="2">
    <location>
        <begin position="28"/>
        <end position="102"/>
    </location>
</feature>
<feature type="compositionally biased region" description="Pro residues" evidence="1">
    <location>
        <begin position="67"/>
        <end position="82"/>
    </location>
</feature>
<comment type="caution">
    <text evidence="3">The sequence shown here is derived from an EMBL/GenBank/DDBJ whole genome shotgun (WGS) entry which is preliminary data.</text>
</comment>
<evidence type="ECO:0000256" key="1">
    <source>
        <dbReference type="SAM" id="MobiDB-lite"/>
    </source>
</evidence>
<dbReference type="EMBL" id="JAGKQH010000004">
    <property type="protein sequence ID" value="KAG6600178.1"/>
    <property type="molecule type" value="Genomic_DNA"/>
</dbReference>
<feature type="signal peptide" evidence="2">
    <location>
        <begin position="1"/>
        <end position="27"/>
    </location>
</feature>
<sequence length="102" mass="11362">MASPSAFVPWKEVVFFALLLLAFNVSARELVGTNIVARTVHEMTIETNVGRRLIARQLDTSWGGNYSPPPPRRPPPPPPPCRYTPRPSLPRSRPGSRPLPPR</sequence>
<feature type="non-terminal residue" evidence="3">
    <location>
        <position position="1"/>
    </location>
</feature>
<feature type="region of interest" description="Disordered" evidence="1">
    <location>
        <begin position="60"/>
        <end position="102"/>
    </location>
</feature>
<evidence type="ECO:0000313" key="4">
    <source>
        <dbReference type="Proteomes" id="UP000685013"/>
    </source>
</evidence>
<proteinExistence type="predicted"/>
<name>A0AAV6NLY7_9ROSI</name>
<feature type="compositionally biased region" description="Low complexity" evidence="1">
    <location>
        <begin position="83"/>
        <end position="96"/>
    </location>
</feature>